<protein>
    <submittedName>
        <fullName evidence="1">Uncharacterized protein</fullName>
    </submittedName>
</protein>
<proteinExistence type="predicted"/>
<sequence length="54" mass="6399">MLQFCHLLQSYQTEKKTSVYLTQQIRLYIHADRIIVTLHKIVKGHGSITNYPIR</sequence>
<dbReference type="EMBL" id="GBRH01211358">
    <property type="protein sequence ID" value="JAD86537.1"/>
    <property type="molecule type" value="Transcribed_RNA"/>
</dbReference>
<reference evidence="1" key="1">
    <citation type="submission" date="2014-09" db="EMBL/GenBank/DDBJ databases">
        <authorList>
            <person name="Magalhaes I.L.F."/>
            <person name="Oliveira U."/>
            <person name="Santos F.R."/>
            <person name="Vidigal T.H.D.A."/>
            <person name="Brescovit A.D."/>
            <person name="Santos A.J."/>
        </authorList>
    </citation>
    <scope>NUCLEOTIDE SEQUENCE</scope>
    <source>
        <tissue evidence="1">Shoot tissue taken approximately 20 cm above the soil surface</tissue>
    </source>
</reference>
<organism evidence="1">
    <name type="scientific">Arundo donax</name>
    <name type="common">Giant reed</name>
    <name type="synonym">Donax arundinaceus</name>
    <dbReference type="NCBI Taxonomy" id="35708"/>
    <lineage>
        <taxon>Eukaryota</taxon>
        <taxon>Viridiplantae</taxon>
        <taxon>Streptophyta</taxon>
        <taxon>Embryophyta</taxon>
        <taxon>Tracheophyta</taxon>
        <taxon>Spermatophyta</taxon>
        <taxon>Magnoliopsida</taxon>
        <taxon>Liliopsida</taxon>
        <taxon>Poales</taxon>
        <taxon>Poaceae</taxon>
        <taxon>PACMAD clade</taxon>
        <taxon>Arundinoideae</taxon>
        <taxon>Arundineae</taxon>
        <taxon>Arundo</taxon>
    </lineage>
</organism>
<evidence type="ECO:0000313" key="1">
    <source>
        <dbReference type="EMBL" id="JAD86537.1"/>
    </source>
</evidence>
<name>A0A0A9DS07_ARUDO</name>
<dbReference type="AlphaFoldDB" id="A0A0A9DS07"/>
<reference evidence="1" key="2">
    <citation type="journal article" date="2015" name="Data Brief">
        <title>Shoot transcriptome of the giant reed, Arundo donax.</title>
        <authorList>
            <person name="Barrero R.A."/>
            <person name="Guerrero F.D."/>
            <person name="Moolhuijzen P."/>
            <person name="Goolsby J.A."/>
            <person name="Tidwell J."/>
            <person name="Bellgard S.E."/>
            <person name="Bellgard M.I."/>
        </authorList>
    </citation>
    <scope>NUCLEOTIDE SEQUENCE</scope>
    <source>
        <tissue evidence="1">Shoot tissue taken approximately 20 cm above the soil surface</tissue>
    </source>
</reference>
<accession>A0A0A9DS07</accession>